<evidence type="ECO:0008006" key="3">
    <source>
        <dbReference type="Google" id="ProtNLM"/>
    </source>
</evidence>
<dbReference type="STRING" id="133412.A0A1R1XZP3"/>
<organism evidence="1 2">
    <name type="scientific">Smittium culicis</name>
    <dbReference type="NCBI Taxonomy" id="133412"/>
    <lineage>
        <taxon>Eukaryota</taxon>
        <taxon>Fungi</taxon>
        <taxon>Fungi incertae sedis</taxon>
        <taxon>Zoopagomycota</taxon>
        <taxon>Kickxellomycotina</taxon>
        <taxon>Harpellomycetes</taxon>
        <taxon>Harpellales</taxon>
        <taxon>Legeriomycetaceae</taxon>
        <taxon>Smittium</taxon>
    </lineage>
</organism>
<sequence>MTKVTHPLIDPNTGFYNLKVFFPQWIPYEHYLFSALAFMKNSFKNSILNSIKPENCLNLNSFDLLKNNTKEFITNSKFESDNSRSDDTLYKKEDDNCTMVFNKIGENDLSNCHFIL</sequence>
<reference evidence="1 2" key="1">
    <citation type="submission" date="2017-01" db="EMBL/GenBank/DDBJ databases">
        <authorList>
            <person name="Mah S.A."/>
            <person name="Swanson W.J."/>
            <person name="Moy G.W."/>
            <person name="Vacquier V.D."/>
        </authorList>
    </citation>
    <scope>NUCLEOTIDE SEQUENCE [LARGE SCALE GENOMIC DNA]</scope>
    <source>
        <strain evidence="1 2">GSMNP</strain>
    </source>
</reference>
<keyword evidence="2" id="KW-1185">Reference proteome</keyword>
<protein>
    <recommendedName>
        <fullName evidence="3">UBC core domain-containing protein</fullName>
    </recommendedName>
</protein>
<dbReference type="InterPro" id="IPR016135">
    <property type="entry name" value="UBQ-conjugating_enzyme/RWD"/>
</dbReference>
<dbReference type="SUPFAM" id="SSF54495">
    <property type="entry name" value="UBC-like"/>
    <property type="match status" value="1"/>
</dbReference>
<gene>
    <name evidence="1" type="ORF">AYI70_g4313</name>
</gene>
<evidence type="ECO:0000313" key="2">
    <source>
        <dbReference type="Proteomes" id="UP000187283"/>
    </source>
</evidence>
<dbReference type="Proteomes" id="UP000187283">
    <property type="component" value="Unassembled WGS sequence"/>
</dbReference>
<dbReference type="EMBL" id="LSSN01001320">
    <property type="protein sequence ID" value="OMJ20120.1"/>
    <property type="molecule type" value="Genomic_DNA"/>
</dbReference>
<dbReference type="AlphaFoldDB" id="A0A1R1XZP3"/>
<name>A0A1R1XZP3_9FUNG</name>
<comment type="caution">
    <text evidence="1">The sequence shown here is derived from an EMBL/GenBank/DDBJ whole genome shotgun (WGS) entry which is preliminary data.</text>
</comment>
<evidence type="ECO:0000313" key="1">
    <source>
        <dbReference type="EMBL" id="OMJ20120.1"/>
    </source>
</evidence>
<accession>A0A1R1XZP3</accession>
<dbReference type="OrthoDB" id="5596422at2759"/>
<proteinExistence type="predicted"/>